<dbReference type="Proteomes" id="UP001159427">
    <property type="component" value="Unassembled WGS sequence"/>
</dbReference>
<feature type="repeat" description="LDL-receptor class B" evidence="1">
    <location>
        <begin position="89"/>
        <end position="135"/>
    </location>
</feature>
<dbReference type="Pfam" id="PF00058">
    <property type="entry name" value="Ldl_recept_b"/>
    <property type="match status" value="8"/>
</dbReference>
<feature type="non-terminal residue" evidence="2">
    <location>
        <position position="583"/>
    </location>
</feature>
<name>A0ABN8SMH0_9CNID</name>
<dbReference type="InterPro" id="IPR050778">
    <property type="entry name" value="Cueball_EGF_LRP_Nidogen"/>
</dbReference>
<comment type="caution">
    <text evidence="2">The sequence shown here is derived from an EMBL/GenBank/DDBJ whole genome shotgun (WGS) entry which is preliminary data.</text>
</comment>
<dbReference type="SMART" id="SM00135">
    <property type="entry name" value="LY"/>
    <property type="match status" value="10"/>
</dbReference>
<sequence>LTAYSPRLLFVNRKDIRKVWTSSKNQTIIVHGLDDAIAVDLHYTKGFIFWTDVTLEKIKRIRVSTGEIEDVVSLGLGKPEGLAVDWIAGKLYWTDGDAKWETNRIEVANLDGSNRKVLFWKDLGLPRAIAVDPLLGYMFWTDWGEEPKIEQAEMDSSNRRVIIRKNIHWPNGLTIDYSVRKIYWTDANLHYIDKANYDGTNRESIFRSSRQCILGHPFALTLYENKIYWTDWKTRGIHSTNKNNGLRCPVIVPNTVSPMDIRAYEPKRQMPRPRPGDNPCNSSTNGGCSHLCLLNARGHSCACPTGVKLLQDARTCEQGPVHFLLLARKVDIRRISLDTPDLTDVVVPVSGLRHAVAIDFDPVDKFVYWSDDEKLEIKKSKMNGTDVQVIVNADVRHPDGLAVDWVARNLYWTDTGTDRIEVSRLNGSSRKVLISKDLDEPRAITLYPSHGHMYWTDWGKHPKIERAELDGSHRITLVNTSVAWPNGITIDFHEQKLYWVDAKLDKIEIMNLDGSNRRVILDHNLPHVFGLTVLGGRLFWTDWQRRAIESVNKKTGDNRKVIIDSILDLMGLKAVNLSLSHGK</sequence>
<feature type="repeat" description="LDL-receptor class B" evidence="1">
    <location>
        <begin position="451"/>
        <end position="494"/>
    </location>
</feature>
<evidence type="ECO:0000313" key="2">
    <source>
        <dbReference type="EMBL" id="CAH3191122.1"/>
    </source>
</evidence>
<protein>
    <submittedName>
        <fullName evidence="2">Uncharacterized protein</fullName>
    </submittedName>
</protein>
<dbReference type="SUPFAM" id="SSF63825">
    <property type="entry name" value="YWTD domain"/>
    <property type="match status" value="2"/>
</dbReference>
<dbReference type="InterPro" id="IPR011042">
    <property type="entry name" value="6-blade_b-propeller_TolB-like"/>
</dbReference>
<dbReference type="SUPFAM" id="SSF57196">
    <property type="entry name" value="EGF/Laminin"/>
    <property type="match status" value="1"/>
</dbReference>
<accession>A0ABN8SMH0</accession>
<feature type="repeat" description="LDL-receptor class B" evidence="1">
    <location>
        <begin position="495"/>
        <end position="537"/>
    </location>
</feature>
<dbReference type="Gene3D" id="2.120.10.30">
    <property type="entry name" value="TolB, C-terminal domain"/>
    <property type="match status" value="2"/>
</dbReference>
<dbReference type="PANTHER" id="PTHR46513">
    <property type="entry name" value="VITELLOGENIN RECEPTOR-LIKE PROTEIN-RELATED-RELATED"/>
    <property type="match status" value="1"/>
</dbReference>
<dbReference type="EMBL" id="CALNXI010002855">
    <property type="protein sequence ID" value="CAH3191122.1"/>
    <property type="molecule type" value="Genomic_DNA"/>
</dbReference>
<dbReference type="InterPro" id="IPR000033">
    <property type="entry name" value="LDLR_classB_rpt"/>
</dbReference>
<gene>
    <name evidence="2" type="ORF">PEVE_00021315</name>
</gene>
<organism evidence="2 3">
    <name type="scientific">Porites evermanni</name>
    <dbReference type="NCBI Taxonomy" id="104178"/>
    <lineage>
        <taxon>Eukaryota</taxon>
        <taxon>Metazoa</taxon>
        <taxon>Cnidaria</taxon>
        <taxon>Anthozoa</taxon>
        <taxon>Hexacorallia</taxon>
        <taxon>Scleractinia</taxon>
        <taxon>Fungiina</taxon>
        <taxon>Poritidae</taxon>
        <taxon>Porites</taxon>
    </lineage>
</organism>
<dbReference type="PANTHER" id="PTHR46513:SF41">
    <property type="entry name" value="LOW-DENSITY LIPOPROTEIN RECEPTOR-RELATED PROTEIN"/>
    <property type="match status" value="1"/>
</dbReference>
<evidence type="ECO:0000313" key="3">
    <source>
        <dbReference type="Proteomes" id="UP001159427"/>
    </source>
</evidence>
<feature type="repeat" description="LDL-receptor class B" evidence="1">
    <location>
        <begin position="46"/>
        <end position="88"/>
    </location>
</feature>
<feature type="repeat" description="LDL-receptor class B" evidence="1">
    <location>
        <begin position="408"/>
        <end position="450"/>
    </location>
</feature>
<feature type="non-terminal residue" evidence="2">
    <location>
        <position position="1"/>
    </location>
</feature>
<feature type="repeat" description="LDL-receptor class B" evidence="1">
    <location>
        <begin position="180"/>
        <end position="226"/>
    </location>
</feature>
<feature type="repeat" description="LDL-receptor class B" evidence="1">
    <location>
        <begin position="365"/>
        <end position="407"/>
    </location>
</feature>
<dbReference type="PROSITE" id="PS51120">
    <property type="entry name" value="LDLRB"/>
    <property type="match status" value="8"/>
</dbReference>
<keyword evidence="3" id="KW-1185">Reference proteome</keyword>
<dbReference type="Pfam" id="PF14670">
    <property type="entry name" value="FXa_inhibition"/>
    <property type="match status" value="1"/>
</dbReference>
<proteinExistence type="predicted"/>
<evidence type="ECO:0000256" key="1">
    <source>
        <dbReference type="PROSITE-ProRule" id="PRU00461"/>
    </source>
</evidence>
<feature type="repeat" description="LDL-receptor class B" evidence="1">
    <location>
        <begin position="136"/>
        <end position="179"/>
    </location>
</feature>
<reference evidence="2 3" key="1">
    <citation type="submission" date="2022-05" db="EMBL/GenBank/DDBJ databases">
        <authorList>
            <consortium name="Genoscope - CEA"/>
            <person name="William W."/>
        </authorList>
    </citation>
    <scope>NUCLEOTIDE SEQUENCE [LARGE SCALE GENOMIC DNA]</scope>
</reference>